<sequence length="484" mass="52296">MAEIISDVPRTFDVTVVGNGALGLSLGLVLARRGVSVAVVGKSTRPYAASPVAGAMNGCFGEATPGLLQSEFGRAKLAMDVRATALWDDWEKSLVEESGEQRIRSADGTVVILNTIGVREIDTAGYAAIREALDSYEEPYEDVDPDRLDWLAPEPTSRPLKAMFLPNEHAVDSTALLRALTTAFERAGGTLMDDLVTEVVVDGGRAKGVVLRSSHTLSSPQVVLAAGAASVDLLGSLPDEIRDRVPAMVSGYGVSLILEAQDGTVPPYVIRTPNRAFACGLHVVPRTGGQLYLGATNNISPTSRAYAKVDDLNLLLGCTKQIRSDLVEASVHKIMVGNRPVPLDGFPLLGRVEVDGLWMMTGTYRDGLHQSPLLARDFAARVLGEEHDTSLDVFTPVRAPIQAMSRQDCLDTAVQHTLALGYEHDWGIPVDWPPLIEEQLRAMYDRMLDELHPRFVPPPELLAFDDPAINTALQKFYNAHADAS</sequence>
<dbReference type="EMBL" id="AJ845083">
    <property type="protein sequence ID" value="CAH60155.1"/>
    <property type="molecule type" value="Genomic_DNA"/>
</dbReference>
<dbReference type="GO" id="GO:0016491">
    <property type="term" value="F:oxidoreductase activity"/>
    <property type="evidence" value="ECO:0007669"/>
    <property type="project" value="UniProtKB-KW"/>
</dbReference>
<dbReference type="Gene3D" id="3.30.9.10">
    <property type="entry name" value="D-Amino Acid Oxidase, subunit A, domain 2"/>
    <property type="match status" value="1"/>
</dbReference>
<dbReference type="AlphaFoldDB" id="Q2UZD6"/>
<reference evidence="3" key="1">
    <citation type="submission" date="2005-02" db="EMBL/GenBank/DDBJ databases">
        <title>Comparison of the gene clusters for the biosynthesis of aminoglycoside antibiotics gentamicin (Micromonospora echinospora DSM 43036), fortimicin (Micromonospora olivasterospora DSM 43868), kanamycin (Streptomyces kanamyceticus DSM 40500) and istamycin (Streptomyces tenjimariensis ATCC 31603).</title>
        <authorList>
            <person name="Aboshanab K.M."/>
            <person name="Schmidt-Beissner H."/>
            <person name="Wehmeier U.F."/>
            <person name="Welzel K."/>
            <person name="Vente A."/>
            <person name="Piepersberg W."/>
        </authorList>
    </citation>
    <scope>NUCLEOTIDE SEQUENCE</scope>
    <source>
        <strain evidence="3">ATCC 31603</strain>
    </source>
</reference>
<gene>
    <name evidence="3" type="primary">istZ</name>
</gene>
<dbReference type="SUPFAM" id="SSF51905">
    <property type="entry name" value="FAD/NAD(P)-binding domain"/>
    <property type="match status" value="1"/>
</dbReference>
<dbReference type="InterPro" id="IPR006076">
    <property type="entry name" value="FAD-dep_OxRdtase"/>
</dbReference>
<name>Q2UZD6_9ACTN</name>
<evidence type="ECO:0000259" key="2">
    <source>
        <dbReference type="Pfam" id="PF01266"/>
    </source>
</evidence>
<dbReference type="GO" id="GO:0005737">
    <property type="term" value="C:cytoplasm"/>
    <property type="evidence" value="ECO:0007669"/>
    <property type="project" value="TreeGrafter"/>
</dbReference>
<evidence type="ECO:0000256" key="1">
    <source>
        <dbReference type="ARBA" id="ARBA00023002"/>
    </source>
</evidence>
<dbReference type="PANTHER" id="PTHR13847">
    <property type="entry name" value="SARCOSINE DEHYDROGENASE-RELATED"/>
    <property type="match status" value="1"/>
</dbReference>
<organism evidence="3">
    <name type="scientific">Streptomyces tenjimariensis</name>
    <dbReference type="NCBI Taxonomy" id="29308"/>
    <lineage>
        <taxon>Bacteria</taxon>
        <taxon>Bacillati</taxon>
        <taxon>Actinomycetota</taxon>
        <taxon>Actinomycetes</taxon>
        <taxon>Kitasatosporales</taxon>
        <taxon>Streptomycetaceae</taxon>
        <taxon>Streptomyces</taxon>
    </lineage>
</organism>
<dbReference type="InterPro" id="IPR036188">
    <property type="entry name" value="FAD/NAD-bd_sf"/>
</dbReference>
<dbReference type="PANTHER" id="PTHR13847:SF289">
    <property type="entry name" value="GLYCINE OXIDASE"/>
    <property type="match status" value="1"/>
</dbReference>
<protein>
    <submittedName>
        <fullName evidence="3">Putative N-formimidoyl istamycin A synthase</fullName>
    </submittedName>
</protein>
<evidence type="ECO:0000313" key="3">
    <source>
        <dbReference type="EMBL" id="CAH60155.1"/>
    </source>
</evidence>
<keyword evidence="1" id="KW-0560">Oxidoreductase</keyword>
<accession>Q2UZD6</accession>
<feature type="domain" description="FAD dependent oxidoreductase" evidence="2">
    <location>
        <begin position="13"/>
        <end position="380"/>
    </location>
</feature>
<dbReference type="Gene3D" id="3.50.50.60">
    <property type="entry name" value="FAD/NAD(P)-binding domain"/>
    <property type="match status" value="1"/>
</dbReference>
<dbReference type="Pfam" id="PF01266">
    <property type="entry name" value="DAO"/>
    <property type="match status" value="1"/>
</dbReference>
<proteinExistence type="predicted"/>